<dbReference type="InterPro" id="IPR001296">
    <property type="entry name" value="Glyco_trans_1"/>
</dbReference>
<dbReference type="PANTHER" id="PTHR45947:SF3">
    <property type="entry name" value="SULFOQUINOVOSYL TRANSFERASE SQD2"/>
    <property type="match status" value="1"/>
</dbReference>
<dbReference type="AlphaFoldDB" id="A0A2T2XC03"/>
<dbReference type="GO" id="GO:0016758">
    <property type="term" value="F:hexosyltransferase activity"/>
    <property type="evidence" value="ECO:0007669"/>
    <property type="project" value="TreeGrafter"/>
</dbReference>
<name>A0A2T2XC03_9FIRM</name>
<protein>
    <recommendedName>
        <fullName evidence="5">Glycosyltransferase family 1 protein</fullName>
    </recommendedName>
</protein>
<evidence type="ECO:0000259" key="2">
    <source>
        <dbReference type="Pfam" id="PF13439"/>
    </source>
</evidence>
<organism evidence="3 4">
    <name type="scientific">Sulfobacillus benefaciens</name>
    <dbReference type="NCBI Taxonomy" id="453960"/>
    <lineage>
        <taxon>Bacteria</taxon>
        <taxon>Bacillati</taxon>
        <taxon>Bacillota</taxon>
        <taxon>Clostridia</taxon>
        <taxon>Eubacteriales</taxon>
        <taxon>Clostridiales Family XVII. Incertae Sedis</taxon>
        <taxon>Sulfobacillus</taxon>
    </lineage>
</organism>
<evidence type="ECO:0000313" key="3">
    <source>
        <dbReference type="EMBL" id="PSR32019.1"/>
    </source>
</evidence>
<feature type="domain" description="Glycosyl transferase family 1" evidence="1">
    <location>
        <begin position="205"/>
        <end position="361"/>
    </location>
</feature>
<dbReference type="Gene3D" id="3.40.50.2000">
    <property type="entry name" value="Glycogen Phosphorylase B"/>
    <property type="match status" value="2"/>
</dbReference>
<sequence length="397" mass="44497">MTGFHYGYGYPPQATSARWEWLPRYPSRKTTHPLEILLLTSEVPPYFRGGLGRHVDRLARYLMSRGHLVHVLSPYPADDRLPYPVSSLDLFIESLPLNLGHQTVVHVHDIGLWPQGSILANALHSPLLTTWHTLYASWVQHVSLIPEAQTMDFERMVLGAGGYHIWVSQFLLSEAQAFYQYHSASGHDWVIGSGISFPQVDFSAEVKGFPDLLYFGRLEVEKGIDWIFHALSGLISRNRHFQAVLCGTGSMQEQIRSLIHMEGWTNNVYAPGLIGDSELARYLSTASLAVLPSRFEPFGLTALESMASGVATIVGPAAGYREFALPGLNCLQATDATALMDMVQYLLSHPDRRRELGHRGAQLSSEWNWTKIGQKIEDVYHRILATGDFVATREDKL</sequence>
<dbReference type="PANTHER" id="PTHR45947">
    <property type="entry name" value="SULFOQUINOVOSYL TRANSFERASE SQD2"/>
    <property type="match status" value="1"/>
</dbReference>
<evidence type="ECO:0000313" key="4">
    <source>
        <dbReference type="Proteomes" id="UP000242972"/>
    </source>
</evidence>
<dbReference type="CDD" id="cd03801">
    <property type="entry name" value="GT4_PimA-like"/>
    <property type="match status" value="1"/>
</dbReference>
<gene>
    <name evidence="3" type="ORF">C7B46_16215</name>
</gene>
<evidence type="ECO:0008006" key="5">
    <source>
        <dbReference type="Google" id="ProtNLM"/>
    </source>
</evidence>
<proteinExistence type="predicted"/>
<dbReference type="SUPFAM" id="SSF53756">
    <property type="entry name" value="UDP-Glycosyltransferase/glycogen phosphorylase"/>
    <property type="match status" value="1"/>
</dbReference>
<accession>A0A2T2XC03</accession>
<comment type="caution">
    <text evidence="3">The sequence shown here is derived from an EMBL/GenBank/DDBJ whole genome shotgun (WGS) entry which is preliminary data.</text>
</comment>
<dbReference type="InterPro" id="IPR028098">
    <property type="entry name" value="Glyco_trans_4-like_N"/>
</dbReference>
<feature type="domain" description="Glycosyltransferase subfamily 4-like N-terminal" evidence="2">
    <location>
        <begin position="49"/>
        <end position="182"/>
    </location>
</feature>
<dbReference type="InterPro" id="IPR050194">
    <property type="entry name" value="Glycosyltransferase_grp1"/>
</dbReference>
<evidence type="ECO:0000259" key="1">
    <source>
        <dbReference type="Pfam" id="PF00534"/>
    </source>
</evidence>
<dbReference type="EMBL" id="PXYW01000055">
    <property type="protein sequence ID" value="PSR32019.1"/>
    <property type="molecule type" value="Genomic_DNA"/>
</dbReference>
<dbReference type="Pfam" id="PF13439">
    <property type="entry name" value="Glyco_transf_4"/>
    <property type="match status" value="1"/>
</dbReference>
<reference evidence="3 4" key="1">
    <citation type="journal article" date="2014" name="BMC Genomics">
        <title>Comparison of environmental and isolate Sulfobacillus genomes reveals diverse carbon, sulfur, nitrogen, and hydrogen metabolisms.</title>
        <authorList>
            <person name="Justice N.B."/>
            <person name="Norman A."/>
            <person name="Brown C.T."/>
            <person name="Singh A."/>
            <person name="Thomas B.C."/>
            <person name="Banfield J.F."/>
        </authorList>
    </citation>
    <scope>NUCLEOTIDE SEQUENCE [LARGE SCALE GENOMIC DNA]</scope>
    <source>
        <strain evidence="3">AMDSBA4</strain>
    </source>
</reference>
<dbReference type="Proteomes" id="UP000242972">
    <property type="component" value="Unassembled WGS sequence"/>
</dbReference>
<dbReference type="Pfam" id="PF00534">
    <property type="entry name" value="Glycos_transf_1"/>
    <property type="match status" value="1"/>
</dbReference>